<proteinExistence type="predicted"/>
<gene>
    <name evidence="1" type="ORF">RY831_14395</name>
</gene>
<reference evidence="1 2" key="1">
    <citation type="submission" date="2023-10" db="EMBL/GenBank/DDBJ databases">
        <title>Noviherbaspirillum sp. CPCC 100848 genome assembly.</title>
        <authorList>
            <person name="Li X.Y."/>
            <person name="Fang X.M."/>
        </authorList>
    </citation>
    <scope>NUCLEOTIDE SEQUENCE [LARGE SCALE GENOMIC DNA]</scope>
    <source>
        <strain evidence="1 2">CPCC 100848</strain>
    </source>
</reference>
<dbReference type="RefSeq" id="WP_326507065.1">
    <property type="nucleotide sequence ID" value="NZ_JAWIIV010000011.1"/>
</dbReference>
<organism evidence="1 2">
    <name type="scientific">Noviherbaspirillum album</name>
    <dbReference type="NCBI Taxonomy" id="3080276"/>
    <lineage>
        <taxon>Bacteria</taxon>
        <taxon>Pseudomonadati</taxon>
        <taxon>Pseudomonadota</taxon>
        <taxon>Betaproteobacteria</taxon>
        <taxon>Burkholderiales</taxon>
        <taxon>Oxalobacteraceae</taxon>
        <taxon>Noviherbaspirillum</taxon>
    </lineage>
</organism>
<dbReference type="Proteomes" id="UP001352263">
    <property type="component" value="Unassembled WGS sequence"/>
</dbReference>
<comment type="caution">
    <text evidence="1">The sequence shown here is derived from an EMBL/GenBank/DDBJ whole genome shotgun (WGS) entry which is preliminary data.</text>
</comment>
<protein>
    <submittedName>
        <fullName evidence="1">Uncharacterized protein</fullName>
    </submittedName>
</protein>
<name>A0ABU6JA95_9BURK</name>
<keyword evidence="2" id="KW-1185">Reference proteome</keyword>
<sequence>MTFNDEFVCYRVTDGRGLAGAGKDQENSFSSIAIASAKMPIALRTIGT</sequence>
<evidence type="ECO:0000313" key="1">
    <source>
        <dbReference type="EMBL" id="MEC4720348.1"/>
    </source>
</evidence>
<evidence type="ECO:0000313" key="2">
    <source>
        <dbReference type="Proteomes" id="UP001352263"/>
    </source>
</evidence>
<dbReference type="EMBL" id="JAWIIV010000011">
    <property type="protein sequence ID" value="MEC4720348.1"/>
    <property type="molecule type" value="Genomic_DNA"/>
</dbReference>
<accession>A0ABU6JA95</accession>